<dbReference type="PROSITE" id="PS50123">
    <property type="entry name" value="CHER"/>
    <property type="match status" value="1"/>
</dbReference>
<feature type="region of interest" description="Disordered" evidence="5">
    <location>
        <begin position="276"/>
        <end position="323"/>
    </location>
</feature>
<dbReference type="Gene3D" id="3.40.50.150">
    <property type="entry name" value="Vaccinia Virus protein VP39"/>
    <property type="match status" value="1"/>
</dbReference>
<evidence type="ECO:0000313" key="7">
    <source>
        <dbReference type="EMBL" id="GAA4652114.1"/>
    </source>
</evidence>
<keyword evidence="3" id="KW-0949">S-adenosyl-L-methionine</keyword>
<proteinExistence type="predicted"/>
<dbReference type="Pfam" id="PF13174">
    <property type="entry name" value="TPR_6"/>
    <property type="match status" value="1"/>
</dbReference>
<evidence type="ECO:0000259" key="6">
    <source>
        <dbReference type="PROSITE" id="PS50123"/>
    </source>
</evidence>
<gene>
    <name evidence="7" type="ORF">GCM10023116_43980</name>
</gene>
<evidence type="ECO:0000256" key="4">
    <source>
        <dbReference type="PROSITE-ProRule" id="PRU00339"/>
    </source>
</evidence>
<name>A0ABP8V9B9_9GAMM</name>
<feature type="repeat" description="TPR" evidence="4">
    <location>
        <begin position="391"/>
        <end position="424"/>
    </location>
</feature>
<dbReference type="CDD" id="cd02440">
    <property type="entry name" value="AdoMet_MTases"/>
    <property type="match status" value="1"/>
</dbReference>
<dbReference type="Pfam" id="PF01739">
    <property type="entry name" value="CheR"/>
    <property type="match status" value="1"/>
</dbReference>
<protein>
    <submittedName>
        <fullName evidence="7">Protein-glutamate O-methyltransferase CheR</fullName>
    </submittedName>
</protein>
<dbReference type="RefSeq" id="WP_345198619.1">
    <property type="nucleotide sequence ID" value="NZ_BAABFL010000469.1"/>
</dbReference>
<comment type="caution">
    <text evidence="7">The sequence shown here is derived from an EMBL/GenBank/DDBJ whole genome shotgun (WGS) entry which is preliminary data.</text>
</comment>
<dbReference type="PANTHER" id="PTHR24422:SF19">
    <property type="entry name" value="CHEMOTAXIS PROTEIN METHYLTRANSFERASE"/>
    <property type="match status" value="1"/>
</dbReference>
<evidence type="ECO:0000256" key="2">
    <source>
        <dbReference type="ARBA" id="ARBA00022679"/>
    </source>
</evidence>
<feature type="domain" description="CheR-type methyltransferase" evidence="6">
    <location>
        <begin position="1"/>
        <end position="241"/>
    </location>
</feature>
<keyword evidence="1" id="KW-0489">Methyltransferase</keyword>
<dbReference type="InterPro" id="IPR050903">
    <property type="entry name" value="Bact_Chemotaxis_MeTrfase"/>
</dbReference>
<dbReference type="InterPro" id="IPR000780">
    <property type="entry name" value="CheR_MeTrfase"/>
</dbReference>
<sequence>MSISALTGLLRQHIGLDPESIGQEAIEQSIKRRMSAAGLDNPDLYFMKVTEDPVELTALVDEITVGETWFFREFRAFSVLQEKALSSRSRLNGLTQFRVASMPCSSGEEAYSIAMALFDIGFQENQFVVDGYDINTDAMRKARKAEYGRVSFRGTMPDFSKPYFKKHGDGFSLKPMVKQCVSFHQANLLELANNAEPRLYDVIFCRNFLIYLDAPSRKRMADVLRRSLAEDGILMVGHCEAPSIAQLGFHTLARDKRFAFSKASRDALAVNVMPPLTRPLATPDTQKQPVKPSLPTGKPALRSGAESPKASILSPAKTKPPTLAFTRQSDEFVRPAVKTAAVRGALPGQSSTAGESLEDQLDAIEMLADSGKLDKAKEACRQLMRQHPENIEAQFLMGVISEAAGEWASAFQYFRKVLYLHPEHHEALLHGAMVCERQGEMTKAENLRTRLSRLIG</sequence>
<dbReference type="PRINTS" id="PR00996">
    <property type="entry name" value="CHERMTFRASE"/>
</dbReference>
<accession>A0ABP8V9B9</accession>
<dbReference type="SUPFAM" id="SSF53335">
    <property type="entry name" value="S-adenosyl-L-methionine-dependent methyltransferases"/>
    <property type="match status" value="1"/>
</dbReference>
<dbReference type="Proteomes" id="UP001500604">
    <property type="component" value="Unassembled WGS sequence"/>
</dbReference>
<keyword evidence="8" id="KW-1185">Reference proteome</keyword>
<evidence type="ECO:0000256" key="5">
    <source>
        <dbReference type="SAM" id="MobiDB-lite"/>
    </source>
</evidence>
<dbReference type="InterPro" id="IPR011990">
    <property type="entry name" value="TPR-like_helical_dom_sf"/>
</dbReference>
<evidence type="ECO:0000313" key="8">
    <source>
        <dbReference type="Proteomes" id="UP001500604"/>
    </source>
</evidence>
<dbReference type="SMART" id="SM00028">
    <property type="entry name" value="TPR"/>
    <property type="match status" value="2"/>
</dbReference>
<evidence type="ECO:0000256" key="3">
    <source>
        <dbReference type="ARBA" id="ARBA00022691"/>
    </source>
</evidence>
<dbReference type="Gene3D" id="1.25.40.10">
    <property type="entry name" value="Tetratricopeptide repeat domain"/>
    <property type="match status" value="1"/>
</dbReference>
<keyword evidence="2" id="KW-0808">Transferase</keyword>
<dbReference type="SMART" id="SM00138">
    <property type="entry name" value="MeTrc"/>
    <property type="match status" value="1"/>
</dbReference>
<reference evidence="8" key="1">
    <citation type="journal article" date="2019" name="Int. J. Syst. Evol. Microbiol.">
        <title>The Global Catalogue of Microorganisms (GCM) 10K type strain sequencing project: providing services to taxonomists for standard genome sequencing and annotation.</title>
        <authorList>
            <consortium name="The Broad Institute Genomics Platform"/>
            <consortium name="The Broad Institute Genome Sequencing Center for Infectious Disease"/>
            <person name="Wu L."/>
            <person name="Ma J."/>
        </authorList>
    </citation>
    <scope>NUCLEOTIDE SEQUENCE [LARGE SCALE GENOMIC DNA]</scope>
    <source>
        <strain evidence="8">JCM 17805</strain>
    </source>
</reference>
<dbReference type="SUPFAM" id="SSF48452">
    <property type="entry name" value="TPR-like"/>
    <property type="match status" value="1"/>
</dbReference>
<organism evidence="7 8">
    <name type="scientific">Kistimonas scapharcae</name>
    <dbReference type="NCBI Taxonomy" id="1036133"/>
    <lineage>
        <taxon>Bacteria</taxon>
        <taxon>Pseudomonadati</taxon>
        <taxon>Pseudomonadota</taxon>
        <taxon>Gammaproteobacteria</taxon>
        <taxon>Oceanospirillales</taxon>
        <taxon>Endozoicomonadaceae</taxon>
        <taxon>Kistimonas</taxon>
    </lineage>
</organism>
<dbReference type="EMBL" id="BAABFL010000469">
    <property type="protein sequence ID" value="GAA4652114.1"/>
    <property type="molecule type" value="Genomic_DNA"/>
</dbReference>
<dbReference type="PANTHER" id="PTHR24422">
    <property type="entry name" value="CHEMOTAXIS PROTEIN METHYLTRANSFERASE"/>
    <property type="match status" value="1"/>
</dbReference>
<dbReference type="PROSITE" id="PS50005">
    <property type="entry name" value="TPR"/>
    <property type="match status" value="1"/>
</dbReference>
<dbReference type="InterPro" id="IPR022642">
    <property type="entry name" value="CheR_C"/>
</dbReference>
<keyword evidence="4" id="KW-0802">TPR repeat</keyword>
<dbReference type="InterPro" id="IPR019734">
    <property type="entry name" value="TPR_rpt"/>
</dbReference>
<evidence type="ECO:0000256" key="1">
    <source>
        <dbReference type="ARBA" id="ARBA00022603"/>
    </source>
</evidence>
<dbReference type="InterPro" id="IPR029063">
    <property type="entry name" value="SAM-dependent_MTases_sf"/>
</dbReference>